<evidence type="ECO:0000256" key="2">
    <source>
        <dbReference type="SAM" id="MobiDB-lite"/>
    </source>
</evidence>
<dbReference type="InterPro" id="IPR050245">
    <property type="entry name" value="PrsA_foldase"/>
</dbReference>
<keyword evidence="3" id="KW-1133">Transmembrane helix</keyword>
<evidence type="ECO:0000259" key="4">
    <source>
        <dbReference type="PROSITE" id="PS50198"/>
    </source>
</evidence>
<feature type="region of interest" description="Disordered" evidence="2">
    <location>
        <begin position="234"/>
        <end position="255"/>
    </location>
</feature>
<keyword evidence="3" id="KW-0472">Membrane</keyword>
<keyword evidence="1" id="KW-0697">Rotamase</keyword>
<dbReference type="GO" id="GO:0003755">
    <property type="term" value="F:peptidyl-prolyl cis-trans isomerase activity"/>
    <property type="evidence" value="ECO:0007669"/>
    <property type="project" value="UniProtKB-KW"/>
</dbReference>
<reference evidence="5 6" key="1">
    <citation type="submission" date="2018-12" db="EMBL/GenBank/DDBJ databases">
        <title>Genome Sequence of Candidatus Viridilinea halotolerans isolated from saline sulfide-rich spring.</title>
        <authorList>
            <person name="Grouzdev D.S."/>
            <person name="Burganskaya E.I."/>
            <person name="Krutkina M.S."/>
            <person name="Sukhacheva M.V."/>
            <person name="Gorlenko V.M."/>
        </authorList>
    </citation>
    <scope>NUCLEOTIDE SEQUENCE [LARGE SCALE GENOMIC DNA]</scope>
    <source>
        <strain evidence="5">Chok-6</strain>
    </source>
</reference>
<feature type="region of interest" description="Disordered" evidence="2">
    <location>
        <begin position="1"/>
        <end position="37"/>
    </location>
</feature>
<dbReference type="InterPro" id="IPR000297">
    <property type="entry name" value="PPIase_PpiC"/>
</dbReference>
<dbReference type="InterPro" id="IPR046357">
    <property type="entry name" value="PPIase_dom_sf"/>
</dbReference>
<dbReference type="EMBL" id="RSAS01000346">
    <property type="protein sequence ID" value="RRR73281.1"/>
    <property type="molecule type" value="Genomic_DNA"/>
</dbReference>
<dbReference type="PANTHER" id="PTHR47245:SF2">
    <property type="entry name" value="PEPTIDYL-PROLYL CIS-TRANS ISOMERASE HP_0175-RELATED"/>
    <property type="match status" value="1"/>
</dbReference>
<name>A0A426U1K5_9CHLR</name>
<gene>
    <name evidence="5" type="ORF">EI684_09075</name>
</gene>
<comment type="caution">
    <text evidence="5">The sequence shown here is derived from an EMBL/GenBank/DDBJ whole genome shotgun (WGS) entry which is preliminary data.</text>
</comment>
<evidence type="ECO:0000256" key="3">
    <source>
        <dbReference type="SAM" id="Phobius"/>
    </source>
</evidence>
<organism evidence="5 6">
    <name type="scientific">Candidatus Viridilinea halotolerans</name>
    <dbReference type="NCBI Taxonomy" id="2491704"/>
    <lineage>
        <taxon>Bacteria</taxon>
        <taxon>Bacillati</taxon>
        <taxon>Chloroflexota</taxon>
        <taxon>Chloroflexia</taxon>
        <taxon>Chloroflexales</taxon>
        <taxon>Chloroflexineae</taxon>
        <taxon>Oscillochloridaceae</taxon>
        <taxon>Candidatus Viridilinea</taxon>
    </lineage>
</organism>
<proteinExistence type="predicted"/>
<evidence type="ECO:0000313" key="6">
    <source>
        <dbReference type="Proteomes" id="UP000280307"/>
    </source>
</evidence>
<dbReference type="PROSITE" id="PS50198">
    <property type="entry name" value="PPIC_PPIASE_2"/>
    <property type="match status" value="1"/>
</dbReference>
<dbReference type="Proteomes" id="UP000280307">
    <property type="component" value="Unassembled WGS sequence"/>
</dbReference>
<accession>A0A426U1K5</accession>
<dbReference type="Gene3D" id="3.10.50.40">
    <property type="match status" value="1"/>
</dbReference>
<feature type="compositionally biased region" description="Basic and acidic residues" evidence="2">
    <location>
        <begin position="28"/>
        <end position="37"/>
    </location>
</feature>
<feature type="transmembrane region" description="Helical" evidence="3">
    <location>
        <begin position="41"/>
        <end position="62"/>
    </location>
</feature>
<evidence type="ECO:0000256" key="1">
    <source>
        <dbReference type="PROSITE-ProRule" id="PRU00278"/>
    </source>
</evidence>
<feature type="domain" description="PpiC" evidence="4">
    <location>
        <begin position="217"/>
        <end position="336"/>
    </location>
</feature>
<dbReference type="InterPro" id="IPR027304">
    <property type="entry name" value="Trigger_fact/SurA_dom_sf"/>
</dbReference>
<dbReference type="Pfam" id="PF13616">
    <property type="entry name" value="Rotamase_3"/>
    <property type="match status" value="1"/>
</dbReference>
<dbReference type="SUPFAM" id="SSF109998">
    <property type="entry name" value="Triger factor/SurA peptide-binding domain-like"/>
    <property type="match status" value="1"/>
</dbReference>
<dbReference type="SUPFAM" id="SSF54534">
    <property type="entry name" value="FKBP-like"/>
    <property type="match status" value="1"/>
</dbReference>
<dbReference type="PROSITE" id="PS01096">
    <property type="entry name" value="PPIC_PPIASE_1"/>
    <property type="match status" value="1"/>
</dbReference>
<dbReference type="AlphaFoldDB" id="A0A426U1K5"/>
<evidence type="ECO:0000313" key="5">
    <source>
        <dbReference type="EMBL" id="RRR73281.1"/>
    </source>
</evidence>
<keyword evidence="1 5" id="KW-0413">Isomerase</keyword>
<sequence>MSDERDEWNSADVDAKQREDAQSFQDEDERHEPEGRPRPRLAIIVSAILVLALVGTSLAFLVPPTGAPPAPAAESALPTAPPLDMSQFEQPDPADLLVAVGVYSSTEVIVEVGDGAVLRGDFVRLYQPGTDTDPELLLNQLIQIELVIQRAATEGVAADAAAIAAQIEEIKVSQAGGDEAQFLAFLDQIQVGSEPNLRRLLERDQIVEQMILKYTTLEQARARHILIARDLPPPVAGEGAEATPDEAAEAATAANDAALQAEAEELLRQIEGGADFAALAQEHSDDPGSGAEGGDLGWAPRGLFVPPFEEAIFSMAVGERRLVETDYGFHIIELLEGPALRSLDDPGLLQSMPGQMAFAETFIPWIESLQAEAEASQRIKILVPATELVTSPAGS</sequence>
<dbReference type="PANTHER" id="PTHR47245">
    <property type="entry name" value="PEPTIDYLPROLYL ISOMERASE"/>
    <property type="match status" value="1"/>
</dbReference>
<dbReference type="InterPro" id="IPR023058">
    <property type="entry name" value="PPIase_PpiC_CS"/>
</dbReference>
<keyword evidence="3" id="KW-0812">Transmembrane</keyword>
<protein>
    <submittedName>
        <fullName evidence="5">Peptidylprolyl isomerase</fullName>
    </submittedName>
</protein>